<evidence type="ECO:0000256" key="1">
    <source>
        <dbReference type="ARBA" id="ARBA00007957"/>
    </source>
</evidence>
<keyword evidence="6" id="KW-0804">Transcription</keyword>
<dbReference type="GO" id="GO:1900376">
    <property type="term" value="P:regulation of secondary metabolite biosynthetic process"/>
    <property type="evidence" value="ECO:0007669"/>
    <property type="project" value="TreeGrafter"/>
</dbReference>
<keyword evidence="9" id="KW-1185">Reference proteome</keyword>
<gene>
    <name evidence="8" type="ORF">AC812_08950</name>
</gene>
<keyword evidence="4" id="KW-0805">Transcription regulation</keyword>
<protein>
    <recommendedName>
        <fullName evidence="10">Transcriptional repressor</fullName>
    </recommendedName>
</protein>
<dbReference type="InterPro" id="IPR043135">
    <property type="entry name" value="Fur_C"/>
</dbReference>
<reference evidence="8 9" key="1">
    <citation type="submission" date="2015-07" db="EMBL/GenBank/DDBJ databases">
        <title>Draft genome of Bellilinea caldifistulae DSM 17877.</title>
        <authorList>
            <person name="Hemp J."/>
            <person name="Ward L.M."/>
            <person name="Pace L.A."/>
            <person name="Fischer W.W."/>
        </authorList>
    </citation>
    <scope>NUCLEOTIDE SEQUENCE [LARGE SCALE GENOMIC DNA]</scope>
    <source>
        <strain evidence="8 9">GOMI-1</strain>
    </source>
</reference>
<dbReference type="Proteomes" id="UP000050514">
    <property type="component" value="Unassembled WGS sequence"/>
</dbReference>
<evidence type="ECO:0008006" key="10">
    <source>
        <dbReference type="Google" id="ProtNLM"/>
    </source>
</evidence>
<accession>A0A0P6X7P2</accession>
<dbReference type="AlphaFoldDB" id="A0A0P6X7P2"/>
<keyword evidence="7" id="KW-0479">Metal-binding</keyword>
<dbReference type="SUPFAM" id="SSF46785">
    <property type="entry name" value="Winged helix' DNA-binding domain"/>
    <property type="match status" value="1"/>
</dbReference>
<evidence type="ECO:0000256" key="3">
    <source>
        <dbReference type="ARBA" id="ARBA00022833"/>
    </source>
</evidence>
<dbReference type="PANTHER" id="PTHR33202:SF7">
    <property type="entry name" value="FERRIC UPTAKE REGULATION PROTEIN"/>
    <property type="match status" value="1"/>
</dbReference>
<dbReference type="PANTHER" id="PTHR33202">
    <property type="entry name" value="ZINC UPTAKE REGULATION PROTEIN"/>
    <property type="match status" value="1"/>
</dbReference>
<dbReference type="GO" id="GO:0045892">
    <property type="term" value="P:negative regulation of DNA-templated transcription"/>
    <property type="evidence" value="ECO:0007669"/>
    <property type="project" value="TreeGrafter"/>
</dbReference>
<dbReference type="InterPro" id="IPR036388">
    <property type="entry name" value="WH-like_DNA-bd_sf"/>
</dbReference>
<dbReference type="PATRIC" id="fig|360411.5.peg.2950"/>
<feature type="binding site" evidence="7">
    <location>
        <position position="138"/>
    </location>
    <ligand>
        <name>Zn(2+)</name>
        <dbReference type="ChEBI" id="CHEBI:29105"/>
    </ligand>
</feature>
<dbReference type="OrthoDB" id="8659436at2"/>
<dbReference type="Gene3D" id="3.30.1490.190">
    <property type="match status" value="1"/>
</dbReference>
<proteinExistence type="inferred from homology"/>
<keyword evidence="2" id="KW-0678">Repressor</keyword>
<dbReference type="EMBL" id="LGHJ01000014">
    <property type="protein sequence ID" value="KPL75399.1"/>
    <property type="molecule type" value="Genomic_DNA"/>
</dbReference>
<dbReference type="GO" id="GO:0003700">
    <property type="term" value="F:DNA-binding transcription factor activity"/>
    <property type="evidence" value="ECO:0007669"/>
    <property type="project" value="InterPro"/>
</dbReference>
<feature type="binding site" evidence="7">
    <location>
        <position position="98"/>
    </location>
    <ligand>
        <name>Zn(2+)</name>
        <dbReference type="ChEBI" id="CHEBI:29105"/>
    </ligand>
</feature>
<dbReference type="Gene3D" id="1.10.10.10">
    <property type="entry name" value="Winged helix-like DNA-binding domain superfamily/Winged helix DNA-binding domain"/>
    <property type="match status" value="1"/>
</dbReference>
<evidence type="ECO:0000256" key="4">
    <source>
        <dbReference type="ARBA" id="ARBA00023015"/>
    </source>
</evidence>
<dbReference type="InterPro" id="IPR036390">
    <property type="entry name" value="WH_DNA-bd_sf"/>
</dbReference>
<evidence type="ECO:0000256" key="2">
    <source>
        <dbReference type="ARBA" id="ARBA00022491"/>
    </source>
</evidence>
<evidence type="ECO:0000313" key="8">
    <source>
        <dbReference type="EMBL" id="KPL75399.1"/>
    </source>
</evidence>
<dbReference type="Pfam" id="PF01475">
    <property type="entry name" value="FUR"/>
    <property type="match status" value="1"/>
</dbReference>
<evidence type="ECO:0000313" key="9">
    <source>
        <dbReference type="Proteomes" id="UP000050514"/>
    </source>
</evidence>
<dbReference type="InterPro" id="IPR002481">
    <property type="entry name" value="FUR"/>
</dbReference>
<evidence type="ECO:0000256" key="6">
    <source>
        <dbReference type="ARBA" id="ARBA00023163"/>
    </source>
</evidence>
<organism evidence="8 9">
    <name type="scientific">Bellilinea caldifistulae</name>
    <dbReference type="NCBI Taxonomy" id="360411"/>
    <lineage>
        <taxon>Bacteria</taxon>
        <taxon>Bacillati</taxon>
        <taxon>Chloroflexota</taxon>
        <taxon>Anaerolineae</taxon>
        <taxon>Anaerolineales</taxon>
        <taxon>Anaerolineaceae</taxon>
        <taxon>Bellilinea</taxon>
    </lineage>
</organism>
<evidence type="ECO:0000256" key="5">
    <source>
        <dbReference type="ARBA" id="ARBA00023125"/>
    </source>
</evidence>
<name>A0A0P6X7P2_9CHLR</name>
<dbReference type="RefSeq" id="WP_061914040.1">
    <property type="nucleotide sequence ID" value="NZ_DF967971.1"/>
</dbReference>
<evidence type="ECO:0000256" key="7">
    <source>
        <dbReference type="PIRSR" id="PIRSR602481-1"/>
    </source>
</evidence>
<dbReference type="STRING" id="360411.AC812_08950"/>
<dbReference type="CDD" id="cd07153">
    <property type="entry name" value="Fur_like"/>
    <property type="match status" value="1"/>
</dbReference>
<dbReference type="GO" id="GO:0008270">
    <property type="term" value="F:zinc ion binding"/>
    <property type="evidence" value="ECO:0007669"/>
    <property type="project" value="TreeGrafter"/>
</dbReference>
<dbReference type="GO" id="GO:0000976">
    <property type="term" value="F:transcription cis-regulatory region binding"/>
    <property type="evidence" value="ECO:0007669"/>
    <property type="project" value="TreeGrafter"/>
</dbReference>
<keyword evidence="5" id="KW-0238">DNA-binding</keyword>
<comment type="similarity">
    <text evidence="1">Belongs to the Fur family.</text>
</comment>
<comment type="caution">
    <text evidence="8">The sequence shown here is derived from an EMBL/GenBank/DDBJ whole genome shotgun (WGS) entry which is preliminary data.</text>
</comment>
<comment type="cofactor">
    <cofactor evidence="7">
        <name>Zn(2+)</name>
        <dbReference type="ChEBI" id="CHEBI:29105"/>
    </cofactor>
    <text evidence="7">Binds 1 zinc ion per subunit.</text>
</comment>
<keyword evidence="3 7" id="KW-0862">Zinc</keyword>
<feature type="binding site" evidence="7">
    <location>
        <position position="141"/>
    </location>
    <ligand>
        <name>Zn(2+)</name>
        <dbReference type="ChEBI" id="CHEBI:29105"/>
    </ligand>
</feature>
<feature type="binding site" evidence="7">
    <location>
        <position position="101"/>
    </location>
    <ligand>
        <name>Zn(2+)</name>
        <dbReference type="ChEBI" id="CHEBI:29105"/>
    </ligand>
</feature>
<sequence>MDTEERLRDILQRLQKDGHRMTPQRVAILRAFLSAQDHPTVEQVYRRVCRDFPMTSLATVYKTVALLKEMGEVIEISGDLQGSRYDAFHPEPHPHLICTRCGQIYDGEGVDVQPVVAALQAQSAFQVSTYRLDLYGVCAACQAQSG</sequence>